<dbReference type="PANTHER" id="PTHR33116:SF86">
    <property type="entry name" value="REVERSE TRANSCRIPTASE DOMAIN-CONTAINING PROTEIN"/>
    <property type="match status" value="1"/>
</dbReference>
<protein>
    <submittedName>
        <fullName evidence="1">Uncharacterized protein</fullName>
    </submittedName>
</protein>
<name>A0AAV2FEV5_9ROSI</name>
<accession>A0AAV2FEV5</accession>
<dbReference type="PANTHER" id="PTHR33116">
    <property type="entry name" value="REVERSE TRANSCRIPTASE ZINC-BINDING DOMAIN-CONTAINING PROTEIN-RELATED-RELATED"/>
    <property type="match status" value="1"/>
</dbReference>
<sequence length="85" mass="9620">MISFPKSSVTFSENVKMHNQLMVSGILGMERVDKHQKYSGLATVAGRSKKELFTEALDRLRKRLKGWKERTLSVAAREVLIKSVA</sequence>
<proteinExistence type="predicted"/>
<evidence type="ECO:0000313" key="1">
    <source>
        <dbReference type="EMBL" id="CAL1396799.1"/>
    </source>
</evidence>
<keyword evidence="2" id="KW-1185">Reference proteome</keyword>
<dbReference type="AlphaFoldDB" id="A0AAV2FEV5"/>
<dbReference type="Proteomes" id="UP001497516">
    <property type="component" value="Chromosome 6"/>
</dbReference>
<gene>
    <name evidence="1" type="ORF">LTRI10_LOCUS37146</name>
</gene>
<organism evidence="1 2">
    <name type="scientific">Linum trigynum</name>
    <dbReference type="NCBI Taxonomy" id="586398"/>
    <lineage>
        <taxon>Eukaryota</taxon>
        <taxon>Viridiplantae</taxon>
        <taxon>Streptophyta</taxon>
        <taxon>Embryophyta</taxon>
        <taxon>Tracheophyta</taxon>
        <taxon>Spermatophyta</taxon>
        <taxon>Magnoliopsida</taxon>
        <taxon>eudicotyledons</taxon>
        <taxon>Gunneridae</taxon>
        <taxon>Pentapetalae</taxon>
        <taxon>rosids</taxon>
        <taxon>fabids</taxon>
        <taxon>Malpighiales</taxon>
        <taxon>Linaceae</taxon>
        <taxon>Linum</taxon>
    </lineage>
</organism>
<dbReference type="EMBL" id="OZ034819">
    <property type="protein sequence ID" value="CAL1396799.1"/>
    <property type="molecule type" value="Genomic_DNA"/>
</dbReference>
<reference evidence="1 2" key="1">
    <citation type="submission" date="2024-04" db="EMBL/GenBank/DDBJ databases">
        <authorList>
            <person name="Fracassetti M."/>
        </authorList>
    </citation>
    <scope>NUCLEOTIDE SEQUENCE [LARGE SCALE GENOMIC DNA]</scope>
</reference>
<evidence type="ECO:0000313" key="2">
    <source>
        <dbReference type="Proteomes" id="UP001497516"/>
    </source>
</evidence>